<organism evidence="1 2">
    <name type="scientific">Leptotrichia shahii</name>
    <dbReference type="NCBI Taxonomy" id="157691"/>
    <lineage>
        <taxon>Bacteria</taxon>
        <taxon>Fusobacteriati</taxon>
        <taxon>Fusobacteriota</taxon>
        <taxon>Fusobacteriia</taxon>
        <taxon>Fusobacteriales</taxon>
        <taxon>Leptotrichiaceae</taxon>
        <taxon>Leptotrichia</taxon>
    </lineage>
</organism>
<name>A0A510JL83_9FUSO</name>
<evidence type="ECO:0000313" key="1">
    <source>
        <dbReference type="EMBL" id="BBM40089.1"/>
    </source>
</evidence>
<dbReference type="AlphaFoldDB" id="A0A510JL83"/>
<gene>
    <name evidence="1" type="ORF">JCM16776_0302</name>
</gene>
<dbReference type="STRING" id="1122172.GCA_000373045_01317"/>
<evidence type="ECO:0000313" key="2">
    <source>
        <dbReference type="Proteomes" id="UP000322617"/>
    </source>
</evidence>
<reference evidence="1 2" key="1">
    <citation type="submission" date="2019-07" db="EMBL/GenBank/DDBJ databases">
        <title>Complete Genome Sequence of Leptotrichia shahii Strain JCM 16776.</title>
        <authorList>
            <person name="Watanabe S."/>
            <person name="Cui L."/>
        </authorList>
    </citation>
    <scope>NUCLEOTIDE SEQUENCE [LARGE SCALE GENOMIC DNA]</scope>
    <source>
        <strain evidence="1 2">JCM16776</strain>
    </source>
</reference>
<dbReference type="EMBL" id="AP019827">
    <property type="protein sequence ID" value="BBM40089.1"/>
    <property type="molecule type" value="Genomic_DNA"/>
</dbReference>
<protein>
    <submittedName>
        <fullName evidence="1">Uncharacterized protein</fullName>
    </submittedName>
</protein>
<sequence>MKHKFEAIGMVNKNSDKAREKEQNKIINRIKKIFK</sequence>
<accession>A0A510JL83</accession>
<proteinExistence type="predicted"/>
<dbReference type="KEGG" id="lsz:JCM16776_0302"/>
<dbReference type="Proteomes" id="UP000322617">
    <property type="component" value="Chromosome"/>
</dbReference>
<keyword evidence="2" id="KW-1185">Reference proteome</keyword>